<dbReference type="InterPro" id="IPR000626">
    <property type="entry name" value="Ubiquitin-like_dom"/>
</dbReference>
<dbReference type="Proteomes" id="UP001431783">
    <property type="component" value="Unassembled WGS sequence"/>
</dbReference>
<reference evidence="2 3" key="1">
    <citation type="submission" date="2023-03" db="EMBL/GenBank/DDBJ databases">
        <title>Genome insight into feeding habits of ladybird beetles.</title>
        <authorList>
            <person name="Li H.-S."/>
            <person name="Huang Y.-H."/>
            <person name="Pang H."/>
        </authorList>
    </citation>
    <scope>NUCLEOTIDE SEQUENCE [LARGE SCALE GENOMIC DNA]</scope>
    <source>
        <strain evidence="2">SYSU_2023b</strain>
        <tissue evidence="2">Whole body</tissue>
    </source>
</reference>
<dbReference type="AlphaFoldDB" id="A0AAW1UPD9"/>
<organism evidence="2 3">
    <name type="scientific">Henosepilachna vigintioctopunctata</name>
    <dbReference type="NCBI Taxonomy" id="420089"/>
    <lineage>
        <taxon>Eukaryota</taxon>
        <taxon>Metazoa</taxon>
        <taxon>Ecdysozoa</taxon>
        <taxon>Arthropoda</taxon>
        <taxon>Hexapoda</taxon>
        <taxon>Insecta</taxon>
        <taxon>Pterygota</taxon>
        <taxon>Neoptera</taxon>
        <taxon>Endopterygota</taxon>
        <taxon>Coleoptera</taxon>
        <taxon>Polyphaga</taxon>
        <taxon>Cucujiformia</taxon>
        <taxon>Coccinelloidea</taxon>
        <taxon>Coccinellidae</taxon>
        <taxon>Epilachninae</taxon>
        <taxon>Epilachnini</taxon>
        <taxon>Henosepilachna</taxon>
    </lineage>
</organism>
<evidence type="ECO:0000259" key="1">
    <source>
        <dbReference type="PROSITE" id="PS50053"/>
    </source>
</evidence>
<keyword evidence="3" id="KW-1185">Reference proteome</keyword>
<name>A0AAW1UPD9_9CUCU</name>
<dbReference type="SUPFAM" id="SSF54236">
    <property type="entry name" value="Ubiquitin-like"/>
    <property type="match status" value="1"/>
</dbReference>
<feature type="domain" description="Ubiquitin-like" evidence="1">
    <location>
        <begin position="15"/>
        <end position="90"/>
    </location>
</feature>
<comment type="caution">
    <text evidence="2">The sequence shown here is derived from an EMBL/GenBank/DDBJ whole genome shotgun (WGS) entry which is preliminary data.</text>
</comment>
<dbReference type="InterPro" id="IPR019956">
    <property type="entry name" value="Ubiquitin_dom"/>
</dbReference>
<dbReference type="SMART" id="SM00213">
    <property type="entry name" value="UBQ"/>
    <property type="match status" value="1"/>
</dbReference>
<gene>
    <name evidence="2" type="ORF">WA026_001256</name>
</gene>
<dbReference type="EMBL" id="JARQZJ010000091">
    <property type="protein sequence ID" value="KAK9883048.1"/>
    <property type="molecule type" value="Genomic_DNA"/>
</dbReference>
<proteinExistence type="predicted"/>
<dbReference type="InterPro" id="IPR029071">
    <property type="entry name" value="Ubiquitin-like_domsf"/>
</dbReference>
<dbReference type="PANTHER" id="PTHR46728">
    <property type="entry name" value="AN1-TYPE ZINC FINGER PROTEIN 4"/>
    <property type="match status" value="1"/>
</dbReference>
<dbReference type="PROSITE" id="PS50053">
    <property type="entry name" value="UBIQUITIN_2"/>
    <property type="match status" value="1"/>
</dbReference>
<evidence type="ECO:0000313" key="2">
    <source>
        <dbReference type="EMBL" id="KAK9883048.1"/>
    </source>
</evidence>
<protein>
    <recommendedName>
        <fullName evidence="1">Ubiquitin-like domain-containing protein</fullName>
    </recommendedName>
</protein>
<dbReference type="Gene3D" id="3.10.20.90">
    <property type="entry name" value="Phosphatidylinositol 3-kinase Catalytic Subunit, Chain A, domain 1"/>
    <property type="match status" value="1"/>
</dbReference>
<evidence type="ECO:0000313" key="3">
    <source>
        <dbReference type="Proteomes" id="UP001431783"/>
    </source>
</evidence>
<accession>A0AAW1UPD9</accession>
<dbReference type="InterPro" id="IPR053061">
    <property type="entry name" value="AN1-type_zinc_finger"/>
</dbReference>
<dbReference type="CDD" id="cd01802">
    <property type="entry name" value="Ubl_ZFAND4"/>
    <property type="match status" value="1"/>
</dbReference>
<dbReference type="PRINTS" id="PR00348">
    <property type="entry name" value="UBIQUITIN"/>
</dbReference>
<sequence length="118" mass="13275">MSEDGFSDSSDEPNMEIQIETLMGSSFDMRVSATDTIQDIKRRIHRVEGIPVTHQNLIFQSKELSDCRKLHDVGIKDGSKLKLVLSMRGGPISTRRIATACEHQMMLKQLKELLDTTG</sequence>
<dbReference type="PANTHER" id="PTHR46728:SF1">
    <property type="entry name" value="AN1-TYPE ZINC FINGER PROTEIN 4"/>
    <property type="match status" value="1"/>
</dbReference>
<dbReference type="Pfam" id="PF00240">
    <property type="entry name" value="ubiquitin"/>
    <property type="match status" value="1"/>
</dbReference>